<keyword evidence="3 7" id="KW-0812">Transmembrane</keyword>
<dbReference type="SUPFAM" id="SSF103473">
    <property type="entry name" value="MFS general substrate transporter"/>
    <property type="match status" value="1"/>
</dbReference>
<name>A0A3N4IH51_ASCIM</name>
<feature type="transmembrane region" description="Helical" evidence="7">
    <location>
        <begin position="148"/>
        <end position="173"/>
    </location>
</feature>
<dbReference type="OrthoDB" id="2985014at2759"/>
<feature type="domain" description="Major facilitator superfamily (MFS) profile" evidence="8">
    <location>
        <begin position="22"/>
        <end position="488"/>
    </location>
</feature>
<dbReference type="EMBL" id="ML119653">
    <property type="protein sequence ID" value="RPA85475.1"/>
    <property type="molecule type" value="Genomic_DNA"/>
</dbReference>
<keyword evidence="10" id="KW-1185">Reference proteome</keyword>
<feature type="transmembrane region" description="Helical" evidence="7">
    <location>
        <begin position="89"/>
        <end position="107"/>
    </location>
</feature>
<dbReference type="AlphaFoldDB" id="A0A3N4IH51"/>
<evidence type="ECO:0000313" key="9">
    <source>
        <dbReference type="EMBL" id="RPA85475.1"/>
    </source>
</evidence>
<evidence type="ECO:0000256" key="5">
    <source>
        <dbReference type="ARBA" id="ARBA00023136"/>
    </source>
</evidence>
<keyword evidence="5 7" id="KW-0472">Membrane</keyword>
<feature type="transmembrane region" description="Helical" evidence="7">
    <location>
        <begin position="185"/>
        <end position="210"/>
    </location>
</feature>
<evidence type="ECO:0000256" key="6">
    <source>
        <dbReference type="SAM" id="MobiDB-lite"/>
    </source>
</evidence>
<dbReference type="Proteomes" id="UP000275078">
    <property type="component" value="Unassembled WGS sequence"/>
</dbReference>
<gene>
    <name evidence="9" type="ORF">BJ508DRAFT_411887</name>
</gene>
<feature type="region of interest" description="Disordered" evidence="6">
    <location>
        <begin position="234"/>
        <end position="272"/>
    </location>
</feature>
<feature type="transmembrane region" description="Helical" evidence="7">
    <location>
        <begin position="363"/>
        <end position="386"/>
    </location>
</feature>
<dbReference type="InterPro" id="IPR020846">
    <property type="entry name" value="MFS_dom"/>
</dbReference>
<keyword evidence="2" id="KW-0813">Transport</keyword>
<feature type="transmembrane region" description="Helical" evidence="7">
    <location>
        <begin position="462"/>
        <end position="483"/>
    </location>
</feature>
<protein>
    <submittedName>
        <fullName evidence="9">MFS general substrate transporter</fullName>
    </submittedName>
</protein>
<evidence type="ECO:0000259" key="8">
    <source>
        <dbReference type="PROSITE" id="PS50850"/>
    </source>
</evidence>
<feature type="transmembrane region" description="Helical" evidence="7">
    <location>
        <begin position="58"/>
        <end position="77"/>
    </location>
</feature>
<dbReference type="STRING" id="1160509.A0A3N4IH51"/>
<organism evidence="9 10">
    <name type="scientific">Ascobolus immersus RN42</name>
    <dbReference type="NCBI Taxonomy" id="1160509"/>
    <lineage>
        <taxon>Eukaryota</taxon>
        <taxon>Fungi</taxon>
        <taxon>Dikarya</taxon>
        <taxon>Ascomycota</taxon>
        <taxon>Pezizomycotina</taxon>
        <taxon>Pezizomycetes</taxon>
        <taxon>Pezizales</taxon>
        <taxon>Ascobolaceae</taxon>
        <taxon>Ascobolus</taxon>
    </lineage>
</organism>
<dbReference type="GO" id="GO:0022857">
    <property type="term" value="F:transmembrane transporter activity"/>
    <property type="evidence" value="ECO:0007669"/>
    <property type="project" value="InterPro"/>
</dbReference>
<accession>A0A3N4IH51</accession>
<comment type="subcellular location">
    <subcellularLocation>
        <location evidence="1">Membrane</location>
        <topology evidence="1">Multi-pass membrane protein</topology>
    </subcellularLocation>
</comment>
<evidence type="ECO:0000256" key="3">
    <source>
        <dbReference type="ARBA" id="ARBA00022692"/>
    </source>
</evidence>
<dbReference type="GO" id="GO:0016020">
    <property type="term" value="C:membrane"/>
    <property type="evidence" value="ECO:0007669"/>
    <property type="project" value="UniProtKB-SubCell"/>
</dbReference>
<feature type="transmembrane region" description="Helical" evidence="7">
    <location>
        <begin position="398"/>
        <end position="419"/>
    </location>
</feature>
<sequence length="544" mass="60683">MPSATETPNLERTLLQKTDRYLLPLLSLLFLLNSLDRSNIGNAESGGFSRDTGIPPSAINTSVSYFFAVFVLFQPLGAALGRRYGARRWIPFVMVGWGIGTLLMVWVRTAGQLIAVRTMIGLLEAGFYPTAVGYLSTFYTRYEFGQRLALFYGQYAVAGAVGGALSSMVFWIWPPTEAGSRTEGWKAWEILFVVQGLGTLITAGVAAWWLPKGPGDAWWLTGVEQELAQDRVEKDRTIDGQDLTDTADPETPDDDNHDREEDGLISSSSNRRSIETKAPPLTKEDILETLIDWKIYWILFVNILSSLPTIAFSIFLPLVLHGLSPKSSPAFTNLLAVPPFILGAIVLYLTTLRSDRDKQRLRYVLFALTLTLVGLFSTWVLTLSAVATGSTLIQFLRYLALCILLSGSFTASPLTVAWLSSNITSPSKRTLALGINGWGNFAGVLAPVIFDPKYAPDYSYPFAVTMVLVGVATVGYAGFWKVLLEENRWRVRVVETWRRSSEWEEERERREGDGRVPKSLRKGWWWEGTGVRVGERRLVARYGY</sequence>
<proteinExistence type="predicted"/>
<evidence type="ECO:0000256" key="2">
    <source>
        <dbReference type="ARBA" id="ARBA00022448"/>
    </source>
</evidence>
<evidence type="ECO:0000313" key="10">
    <source>
        <dbReference type="Proteomes" id="UP000275078"/>
    </source>
</evidence>
<dbReference type="PROSITE" id="PS50850">
    <property type="entry name" value="MFS"/>
    <property type="match status" value="1"/>
</dbReference>
<feature type="transmembrane region" description="Helical" evidence="7">
    <location>
        <begin position="113"/>
        <end position="136"/>
    </location>
</feature>
<dbReference type="PANTHER" id="PTHR43791:SF21">
    <property type="entry name" value="MAJOR FACILITATOR SUPERFAMILY (MFS) PROFILE DOMAIN-CONTAINING PROTEIN"/>
    <property type="match status" value="1"/>
</dbReference>
<dbReference type="Gene3D" id="1.20.1250.20">
    <property type="entry name" value="MFS general substrate transporter like domains"/>
    <property type="match status" value="1"/>
</dbReference>
<feature type="transmembrane region" description="Helical" evidence="7">
    <location>
        <begin position="431"/>
        <end position="450"/>
    </location>
</feature>
<keyword evidence="4 7" id="KW-1133">Transmembrane helix</keyword>
<evidence type="ECO:0000256" key="1">
    <source>
        <dbReference type="ARBA" id="ARBA00004141"/>
    </source>
</evidence>
<dbReference type="PANTHER" id="PTHR43791">
    <property type="entry name" value="PERMEASE-RELATED"/>
    <property type="match status" value="1"/>
</dbReference>
<evidence type="ECO:0000256" key="7">
    <source>
        <dbReference type="SAM" id="Phobius"/>
    </source>
</evidence>
<evidence type="ECO:0000256" key="4">
    <source>
        <dbReference type="ARBA" id="ARBA00022989"/>
    </source>
</evidence>
<feature type="transmembrane region" description="Helical" evidence="7">
    <location>
        <begin position="295"/>
        <end position="318"/>
    </location>
</feature>
<feature type="transmembrane region" description="Helical" evidence="7">
    <location>
        <begin position="330"/>
        <end position="351"/>
    </location>
</feature>
<dbReference type="InterPro" id="IPR036259">
    <property type="entry name" value="MFS_trans_sf"/>
</dbReference>
<dbReference type="InterPro" id="IPR011701">
    <property type="entry name" value="MFS"/>
</dbReference>
<dbReference type="Pfam" id="PF07690">
    <property type="entry name" value="MFS_1"/>
    <property type="match status" value="1"/>
</dbReference>
<reference evidence="9 10" key="1">
    <citation type="journal article" date="2018" name="Nat. Ecol. Evol.">
        <title>Pezizomycetes genomes reveal the molecular basis of ectomycorrhizal truffle lifestyle.</title>
        <authorList>
            <person name="Murat C."/>
            <person name="Payen T."/>
            <person name="Noel B."/>
            <person name="Kuo A."/>
            <person name="Morin E."/>
            <person name="Chen J."/>
            <person name="Kohler A."/>
            <person name="Krizsan K."/>
            <person name="Balestrini R."/>
            <person name="Da Silva C."/>
            <person name="Montanini B."/>
            <person name="Hainaut M."/>
            <person name="Levati E."/>
            <person name="Barry K.W."/>
            <person name="Belfiori B."/>
            <person name="Cichocki N."/>
            <person name="Clum A."/>
            <person name="Dockter R.B."/>
            <person name="Fauchery L."/>
            <person name="Guy J."/>
            <person name="Iotti M."/>
            <person name="Le Tacon F."/>
            <person name="Lindquist E.A."/>
            <person name="Lipzen A."/>
            <person name="Malagnac F."/>
            <person name="Mello A."/>
            <person name="Molinier V."/>
            <person name="Miyauchi S."/>
            <person name="Poulain J."/>
            <person name="Riccioni C."/>
            <person name="Rubini A."/>
            <person name="Sitrit Y."/>
            <person name="Splivallo R."/>
            <person name="Traeger S."/>
            <person name="Wang M."/>
            <person name="Zifcakova L."/>
            <person name="Wipf D."/>
            <person name="Zambonelli A."/>
            <person name="Paolocci F."/>
            <person name="Nowrousian M."/>
            <person name="Ottonello S."/>
            <person name="Baldrian P."/>
            <person name="Spatafora J.W."/>
            <person name="Henrissat B."/>
            <person name="Nagy L.G."/>
            <person name="Aury J.M."/>
            <person name="Wincker P."/>
            <person name="Grigoriev I.V."/>
            <person name="Bonfante P."/>
            <person name="Martin F.M."/>
        </authorList>
    </citation>
    <scope>NUCLEOTIDE SEQUENCE [LARGE SCALE GENOMIC DNA]</scope>
    <source>
        <strain evidence="9 10">RN42</strain>
    </source>
</reference>